<evidence type="ECO:0000313" key="3">
    <source>
        <dbReference type="Proteomes" id="UP000235036"/>
    </source>
</evidence>
<dbReference type="Proteomes" id="UP000235036">
    <property type="component" value="Unassembled WGS sequence"/>
</dbReference>
<feature type="region of interest" description="Disordered" evidence="1">
    <location>
        <begin position="1"/>
        <end position="61"/>
    </location>
</feature>
<evidence type="ECO:0000313" key="2">
    <source>
        <dbReference type="EMBL" id="PLZ84408.1"/>
    </source>
</evidence>
<feature type="compositionally biased region" description="Polar residues" evidence="1">
    <location>
        <begin position="15"/>
        <end position="34"/>
    </location>
</feature>
<dbReference type="RefSeq" id="WP_102205731.1">
    <property type="nucleotide sequence ID" value="NZ_CAWNVR010000737.1"/>
</dbReference>
<proteinExistence type="predicted"/>
<evidence type="ECO:0000256" key="1">
    <source>
        <dbReference type="SAM" id="MobiDB-lite"/>
    </source>
</evidence>
<gene>
    <name evidence="2" type="ORF">CEN44_24830</name>
</gene>
<comment type="caution">
    <text evidence="2">The sequence shown here is derived from an EMBL/GenBank/DDBJ whole genome shotgun (WGS) entry which is preliminary data.</text>
</comment>
<name>A0A2N6JWF4_FISMU</name>
<organism evidence="2 3">
    <name type="scientific">Fischerella muscicola CCMEE 5323</name>
    <dbReference type="NCBI Taxonomy" id="2019572"/>
    <lineage>
        <taxon>Bacteria</taxon>
        <taxon>Bacillati</taxon>
        <taxon>Cyanobacteriota</taxon>
        <taxon>Cyanophyceae</taxon>
        <taxon>Nostocales</taxon>
        <taxon>Hapalosiphonaceae</taxon>
        <taxon>Fischerella</taxon>
    </lineage>
</organism>
<keyword evidence="3" id="KW-1185">Reference proteome</keyword>
<reference evidence="2 3" key="1">
    <citation type="submission" date="2017-08" db="EMBL/GenBank/DDBJ databases">
        <title>Genomes of Fischerella (Mastigocladus) sp. strains.</title>
        <authorList>
            <person name="Miller S.R."/>
        </authorList>
    </citation>
    <scope>NUCLEOTIDE SEQUENCE [LARGE SCALE GENOMIC DNA]</scope>
    <source>
        <strain evidence="2 3">CCMEE 5323</strain>
    </source>
</reference>
<feature type="non-terminal residue" evidence="2">
    <location>
        <position position="1"/>
    </location>
</feature>
<dbReference type="AlphaFoldDB" id="A0A2N6JWF4"/>
<accession>A0A2N6JWF4</accession>
<feature type="compositionally biased region" description="Low complexity" evidence="1">
    <location>
        <begin position="35"/>
        <end position="61"/>
    </location>
</feature>
<protein>
    <submittedName>
        <fullName evidence="2">Uncharacterized protein</fullName>
    </submittedName>
</protein>
<sequence length="61" mass="6645">CLRDGNRLFGGLDSPLTTNNQLPTTVQTCHGTSVQQPPTNNQLLTTNQQPPTNNQQPTTNK</sequence>
<dbReference type="EMBL" id="NRQW01000593">
    <property type="protein sequence ID" value="PLZ84408.1"/>
    <property type="molecule type" value="Genomic_DNA"/>
</dbReference>